<proteinExistence type="predicted"/>
<organism evidence="3 4">
    <name type="scientific">Pseudomonas nicosulfuronedens</name>
    <dbReference type="NCBI Taxonomy" id="2571105"/>
    <lineage>
        <taxon>Bacteria</taxon>
        <taxon>Pseudomonadati</taxon>
        <taxon>Pseudomonadota</taxon>
        <taxon>Gammaproteobacteria</taxon>
        <taxon>Pseudomonadales</taxon>
        <taxon>Pseudomonadaceae</taxon>
        <taxon>Pseudomonas</taxon>
    </lineage>
</organism>
<dbReference type="PIRSF" id="PIRSF018266">
    <property type="entry name" value="FecR"/>
    <property type="match status" value="1"/>
</dbReference>
<dbReference type="OrthoDB" id="1099576at2"/>
<dbReference type="Gene3D" id="2.60.120.1440">
    <property type="match status" value="1"/>
</dbReference>
<keyword evidence="4" id="KW-1185">Reference proteome</keyword>
<dbReference type="RefSeq" id="WP_138525230.1">
    <property type="nucleotide sequence ID" value="NZ_JAOCBK010000005.1"/>
</dbReference>
<evidence type="ECO:0000313" key="4">
    <source>
        <dbReference type="Proteomes" id="UP000306635"/>
    </source>
</evidence>
<sequence>MTPDLKVLEAAATWYVQFSAHPPRDSERQAWRQWLEADPAHRLAWERVERLQGQWAALPRDVSLNTLAGVRARRRAVLKTVALLICAGGAGWLATGSRPYQALLVGERTGVGERRQLQLADGTRVDLNTSTALDVAYDERLRQIKLREGEILVETGKDPAGRPFIVQTAQGTVRALGTRFSVRCHSKDTRVSVLEHAVELRALEAADRPRRLEAGQQARFDEAWVSPPTPLREGEGAWAKGILTVVDWPLGEFIAELDRYRHGLLRCSDEVAGLRLSGAYRLDQIDAILHNLGKSLPVRVTYRTRYWVTVEAV</sequence>
<dbReference type="PANTHER" id="PTHR30273">
    <property type="entry name" value="PERIPLASMIC SIGNAL SENSOR AND SIGMA FACTOR ACTIVATOR FECR-RELATED"/>
    <property type="match status" value="1"/>
</dbReference>
<dbReference type="Pfam" id="PF16220">
    <property type="entry name" value="DUF4880"/>
    <property type="match status" value="1"/>
</dbReference>
<feature type="domain" description="FecR N-terminal" evidence="2">
    <location>
        <begin position="9"/>
        <end position="51"/>
    </location>
</feature>
<gene>
    <name evidence="3" type="ORF">FAS41_20250</name>
</gene>
<protein>
    <submittedName>
        <fullName evidence="3">DUF4880 domain-containing protein</fullName>
    </submittedName>
</protein>
<dbReference type="InterPro" id="IPR032623">
    <property type="entry name" value="FecR_N"/>
</dbReference>
<accession>A0A5R9QVX7</accession>
<dbReference type="PANTHER" id="PTHR30273:SF2">
    <property type="entry name" value="PROTEIN FECR"/>
    <property type="match status" value="1"/>
</dbReference>
<evidence type="ECO:0000259" key="1">
    <source>
        <dbReference type="Pfam" id="PF04773"/>
    </source>
</evidence>
<dbReference type="Pfam" id="PF04773">
    <property type="entry name" value="FecR"/>
    <property type="match status" value="1"/>
</dbReference>
<dbReference type="Proteomes" id="UP000306635">
    <property type="component" value="Unassembled WGS sequence"/>
</dbReference>
<dbReference type="InterPro" id="IPR006860">
    <property type="entry name" value="FecR"/>
</dbReference>
<evidence type="ECO:0000259" key="2">
    <source>
        <dbReference type="Pfam" id="PF16220"/>
    </source>
</evidence>
<name>A0A5R9QVX7_9PSED</name>
<dbReference type="EMBL" id="SWDV01000028">
    <property type="protein sequence ID" value="TLX73531.1"/>
    <property type="molecule type" value="Genomic_DNA"/>
</dbReference>
<dbReference type="GO" id="GO:0016989">
    <property type="term" value="F:sigma factor antagonist activity"/>
    <property type="evidence" value="ECO:0007669"/>
    <property type="project" value="TreeGrafter"/>
</dbReference>
<dbReference type="InterPro" id="IPR012373">
    <property type="entry name" value="Ferrdict_sens_TM"/>
</dbReference>
<evidence type="ECO:0000313" key="3">
    <source>
        <dbReference type="EMBL" id="TLX73531.1"/>
    </source>
</evidence>
<comment type="caution">
    <text evidence="3">The sequence shown here is derived from an EMBL/GenBank/DDBJ whole genome shotgun (WGS) entry which is preliminary data.</text>
</comment>
<dbReference type="AlphaFoldDB" id="A0A5R9QVX7"/>
<feature type="domain" description="FecR protein" evidence="1">
    <location>
        <begin position="108"/>
        <end position="199"/>
    </location>
</feature>
<reference evidence="3 4" key="1">
    <citation type="submission" date="2019-04" db="EMBL/GenBank/DDBJ databases">
        <authorList>
            <person name="Li M."/>
        </authorList>
    </citation>
    <scope>NUCLEOTIDE SEQUENCE [LARGE SCALE GENOMIC DNA]</scope>
    <source>
        <strain evidence="3 4">LAM1902</strain>
    </source>
</reference>